<evidence type="ECO:0000256" key="1">
    <source>
        <dbReference type="SAM" id="Phobius"/>
    </source>
</evidence>
<dbReference type="Ensembl" id="ENSEBUT00000022947.1">
    <property type="protein sequence ID" value="ENSEBUP00000022372.1"/>
    <property type="gene ID" value="ENSEBUG00000013780.1"/>
</dbReference>
<evidence type="ECO:0000313" key="2">
    <source>
        <dbReference type="Ensembl" id="ENSEBUP00000022372.1"/>
    </source>
</evidence>
<dbReference type="GeneTree" id="ENSGT00940000171938"/>
<organism evidence="2 3">
    <name type="scientific">Eptatretus burgeri</name>
    <name type="common">Inshore hagfish</name>
    <dbReference type="NCBI Taxonomy" id="7764"/>
    <lineage>
        <taxon>Eukaryota</taxon>
        <taxon>Metazoa</taxon>
        <taxon>Chordata</taxon>
        <taxon>Craniata</taxon>
        <taxon>Vertebrata</taxon>
        <taxon>Cyclostomata</taxon>
        <taxon>Myxini</taxon>
        <taxon>Myxiniformes</taxon>
        <taxon>Myxinidae</taxon>
        <taxon>Eptatretinae</taxon>
        <taxon>Eptatretus</taxon>
    </lineage>
</organism>
<keyword evidence="1" id="KW-1133">Transmembrane helix</keyword>
<keyword evidence="3" id="KW-1185">Reference proteome</keyword>
<keyword evidence="1" id="KW-0812">Transmembrane</keyword>
<accession>A0A8C4QYA5</accession>
<sequence>MFHSTLSSTICGSITCSEVIFPAEPPASVYLKRLCCKISSKIHRYFTACYTCGNHSIKMYAFSENEEKKFEIAMLIALISGAVILLLSLFFLNCCLNKCLKKYQTNTIKGINRRRYVSLKSTYSTLWSHFSLLGYWAQSWMGHHSDTGYQQAGTHFANLRRMTSSQLHLVLIQQPSGI</sequence>
<name>A0A8C4QYA5_EPTBU</name>
<evidence type="ECO:0000313" key="3">
    <source>
        <dbReference type="Proteomes" id="UP000694388"/>
    </source>
</evidence>
<reference evidence="2" key="1">
    <citation type="submission" date="2025-08" db="UniProtKB">
        <authorList>
            <consortium name="Ensembl"/>
        </authorList>
    </citation>
    <scope>IDENTIFICATION</scope>
</reference>
<dbReference type="Proteomes" id="UP000694388">
    <property type="component" value="Unplaced"/>
</dbReference>
<feature type="transmembrane region" description="Helical" evidence="1">
    <location>
        <begin position="72"/>
        <end position="96"/>
    </location>
</feature>
<reference evidence="2" key="2">
    <citation type="submission" date="2025-09" db="UniProtKB">
        <authorList>
            <consortium name="Ensembl"/>
        </authorList>
    </citation>
    <scope>IDENTIFICATION</scope>
</reference>
<proteinExistence type="predicted"/>
<keyword evidence="1" id="KW-0472">Membrane</keyword>
<protein>
    <submittedName>
        <fullName evidence="2">Uncharacterized protein</fullName>
    </submittedName>
</protein>
<dbReference type="AlphaFoldDB" id="A0A8C4QYA5"/>